<evidence type="ECO:0000313" key="6">
    <source>
        <dbReference type="EMBL" id="MDC2890898.1"/>
    </source>
</evidence>
<evidence type="ECO:0000259" key="5">
    <source>
        <dbReference type="Pfam" id="PF00696"/>
    </source>
</evidence>
<evidence type="ECO:0000256" key="4">
    <source>
        <dbReference type="ARBA" id="ARBA00048141"/>
    </source>
</evidence>
<comment type="catalytic activity">
    <reaction evidence="4">
        <text>N-acetyl-L-glutamate + ATP = N-acetyl-L-glutamyl 5-phosphate + ADP</text>
        <dbReference type="Rhea" id="RHEA:14629"/>
        <dbReference type="ChEBI" id="CHEBI:30616"/>
        <dbReference type="ChEBI" id="CHEBI:44337"/>
        <dbReference type="ChEBI" id="CHEBI:57936"/>
        <dbReference type="ChEBI" id="CHEBI:456216"/>
        <dbReference type="EC" id="2.7.2.8"/>
    </reaction>
</comment>
<keyword evidence="7" id="KW-1185">Reference proteome</keyword>
<proteinExistence type="predicted"/>
<dbReference type="InterPro" id="IPR036393">
    <property type="entry name" value="AceGlu_kinase-like_sf"/>
</dbReference>
<evidence type="ECO:0000256" key="3">
    <source>
        <dbReference type="ARBA" id="ARBA00022679"/>
    </source>
</evidence>
<sequence>MYSDSKRQKLGAVGKVEAKSNETFTTLLNSGHLIVLNSIGCNDSGDSLNINADDAAVAAAQVVNGDLCLLSNVPGVLDQNKQKFATLNREELDKLIIQGVISDGMVVKVNAAHQAALSLRRPVNIGSWQDSSALKEISEAGEITLGTQIQI</sequence>
<accession>A0ABT5FI85</accession>
<dbReference type="EC" id="2.7.2.8" evidence="2"/>
<evidence type="ECO:0000256" key="2">
    <source>
        <dbReference type="ARBA" id="ARBA00013065"/>
    </source>
</evidence>
<dbReference type="PANTHER" id="PTHR23342">
    <property type="entry name" value="N-ACETYLGLUTAMATE SYNTHASE"/>
    <property type="match status" value="1"/>
</dbReference>
<dbReference type="InterPro" id="IPR001048">
    <property type="entry name" value="Asp/Glu/Uridylate_kinase"/>
</dbReference>
<organism evidence="6 7">
    <name type="scientific">Psychrosphaera algicola</name>
    <dbReference type="NCBI Taxonomy" id="3023714"/>
    <lineage>
        <taxon>Bacteria</taxon>
        <taxon>Pseudomonadati</taxon>
        <taxon>Pseudomonadota</taxon>
        <taxon>Gammaproteobacteria</taxon>
        <taxon>Alteromonadales</taxon>
        <taxon>Pseudoalteromonadaceae</taxon>
        <taxon>Psychrosphaera</taxon>
    </lineage>
</organism>
<name>A0ABT5FI85_9GAMM</name>
<dbReference type="Proteomes" id="UP001528411">
    <property type="component" value="Unassembled WGS sequence"/>
</dbReference>
<keyword evidence="3" id="KW-0808">Transferase</keyword>
<dbReference type="Pfam" id="PF00696">
    <property type="entry name" value="AA_kinase"/>
    <property type="match status" value="1"/>
</dbReference>
<feature type="domain" description="Aspartate/glutamate/uridylate kinase" evidence="5">
    <location>
        <begin position="11"/>
        <end position="125"/>
    </location>
</feature>
<comment type="caution">
    <text evidence="6">The sequence shown here is derived from an EMBL/GenBank/DDBJ whole genome shotgun (WGS) entry which is preliminary data.</text>
</comment>
<comment type="pathway">
    <text evidence="1">Amino-acid biosynthesis; L-arginine biosynthesis; N(2)-acetyl-L-ornithine from L-glutamate: step 2/4.</text>
</comment>
<dbReference type="RefSeq" id="WP_272182684.1">
    <property type="nucleotide sequence ID" value="NZ_JAQOMS010000002.1"/>
</dbReference>
<evidence type="ECO:0000256" key="1">
    <source>
        <dbReference type="ARBA" id="ARBA00004828"/>
    </source>
</evidence>
<protein>
    <recommendedName>
        <fullName evidence="2">acetylglutamate kinase</fullName>
        <ecNumber evidence="2">2.7.2.8</ecNumber>
    </recommendedName>
</protein>
<evidence type="ECO:0000313" key="7">
    <source>
        <dbReference type="Proteomes" id="UP001528411"/>
    </source>
</evidence>
<dbReference type="Gene3D" id="3.40.1160.10">
    <property type="entry name" value="Acetylglutamate kinase-like"/>
    <property type="match status" value="1"/>
</dbReference>
<gene>
    <name evidence="6" type="ORF">PN838_21825</name>
</gene>
<reference evidence="6 7" key="1">
    <citation type="submission" date="2023-01" db="EMBL/GenBank/DDBJ databases">
        <title>Psychrosphaera sp. nov., isolated from marine algae.</title>
        <authorList>
            <person name="Bayburt H."/>
            <person name="Choi B.J."/>
            <person name="Kim J.M."/>
            <person name="Choi D.G."/>
            <person name="Jeon C.O."/>
        </authorList>
    </citation>
    <scope>NUCLEOTIDE SEQUENCE [LARGE SCALE GENOMIC DNA]</scope>
    <source>
        <strain evidence="6 7">G1-22</strain>
    </source>
</reference>
<dbReference type="SUPFAM" id="SSF53633">
    <property type="entry name" value="Carbamate kinase-like"/>
    <property type="match status" value="1"/>
</dbReference>
<dbReference type="PANTHER" id="PTHR23342:SF0">
    <property type="entry name" value="N-ACETYLGLUTAMATE SYNTHASE, MITOCHONDRIAL"/>
    <property type="match status" value="1"/>
</dbReference>
<dbReference type="EMBL" id="JAQOMS010000002">
    <property type="protein sequence ID" value="MDC2890898.1"/>
    <property type="molecule type" value="Genomic_DNA"/>
</dbReference>